<sequence length="517" mass="55598">MGSVQRSIFFSAIERYGGLLLFFISTAILSRLLTPAEFGIYAVVNAVVAIFAASFQEFGGANYLIQKEDLTDRDTRTAFTVTVCISIALALILVVSGKVFVVFFKQSGLDTGMAVAALNFLLTPFSVVISALLRRKMAFGKLALCSLTANSVGAAVSIVLAVLDFSFMAPIWGGVAMNLFLTILLVATSPNIRIFNPSLWNCSDVLKFGIYSGGVSLINVFYNLSPQLFLGRILDFSAVGLYSRAIGVTQVFDKLVGQVLGPVIMPAIFVENRAGTGLRKIYLDSVTLLSAVQWPALTFLAVMAHPIILIWLGSTWIEIIPLVQLLCIANLALFAACLTYPMLVAVGHVRDALISSLISLPPSLLLIFAASFIGIEAVAASALLTLPLQAFVAVYFVSRHLDVKSSDLLGAISKSALVTLASLIPAGVCAALVAFLIVQPIAGLALACFGTALCWLLALIATRHPLLPLLQQASRAVLERLPFKFALPARRNVVRWMIFPRNRISRQIGARTNANQK</sequence>
<dbReference type="PANTHER" id="PTHR30250:SF10">
    <property type="entry name" value="LIPOPOLYSACCHARIDE BIOSYNTHESIS PROTEIN WZXC"/>
    <property type="match status" value="1"/>
</dbReference>
<evidence type="ECO:0000256" key="1">
    <source>
        <dbReference type="ARBA" id="ARBA00004651"/>
    </source>
</evidence>
<gene>
    <name evidence="8" type="ORF">NWI01_27230</name>
</gene>
<dbReference type="RefSeq" id="WP_141384512.1">
    <property type="nucleotide sequence ID" value="NZ_BJNF01000079.1"/>
</dbReference>
<organism evidence="8 9">
    <name type="scientific">Nitrobacter winogradskyi</name>
    <name type="common">Nitrobacter agilis</name>
    <dbReference type="NCBI Taxonomy" id="913"/>
    <lineage>
        <taxon>Bacteria</taxon>
        <taxon>Pseudomonadati</taxon>
        <taxon>Pseudomonadota</taxon>
        <taxon>Alphaproteobacteria</taxon>
        <taxon>Hyphomicrobiales</taxon>
        <taxon>Nitrobacteraceae</taxon>
        <taxon>Nitrobacter</taxon>
    </lineage>
</organism>
<feature type="transmembrane region" description="Helical" evidence="7">
    <location>
        <begin position="417"/>
        <end position="438"/>
    </location>
</feature>
<keyword evidence="3" id="KW-1003">Cell membrane</keyword>
<dbReference type="AlphaFoldDB" id="A0A4Y3WFA5"/>
<dbReference type="GO" id="GO:0005886">
    <property type="term" value="C:plasma membrane"/>
    <property type="evidence" value="ECO:0007669"/>
    <property type="project" value="UniProtKB-SubCell"/>
</dbReference>
<feature type="transmembrane region" description="Helical" evidence="7">
    <location>
        <begin position="292"/>
        <end position="312"/>
    </location>
</feature>
<evidence type="ECO:0000256" key="2">
    <source>
        <dbReference type="ARBA" id="ARBA00007430"/>
    </source>
</evidence>
<dbReference type="InterPro" id="IPR050833">
    <property type="entry name" value="Poly_Biosynth_Transport"/>
</dbReference>
<comment type="subcellular location">
    <subcellularLocation>
        <location evidence="1">Cell membrane</location>
        <topology evidence="1">Multi-pass membrane protein</topology>
    </subcellularLocation>
</comment>
<feature type="transmembrane region" description="Helical" evidence="7">
    <location>
        <begin position="208"/>
        <end position="225"/>
    </location>
</feature>
<dbReference type="OrthoDB" id="7356923at2"/>
<keyword evidence="5 7" id="KW-1133">Transmembrane helix</keyword>
<keyword evidence="6 7" id="KW-0472">Membrane</keyword>
<evidence type="ECO:0000256" key="4">
    <source>
        <dbReference type="ARBA" id="ARBA00022692"/>
    </source>
</evidence>
<keyword evidence="8" id="KW-0762">Sugar transport</keyword>
<feature type="transmembrane region" description="Helical" evidence="7">
    <location>
        <begin position="319"/>
        <end position="343"/>
    </location>
</feature>
<protein>
    <submittedName>
        <fullName evidence="8">Sugar transporter</fullName>
    </submittedName>
</protein>
<evidence type="ECO:0000256" key="5">
    <source>
        <dbReference type="ARBA" id="ARBA00022989"/>
    </source>
</evidence>
<feature type="transmembrane region" description="Helical" evidence="7">
    <location>
        <begin position="113"/>
        <end position="133"/>
    </location>
</feature>
<evidence type="ECO:0000256" key="3">
    <source>
        <dbReference type="ARBA" id="ARBA00022475"/>
    </source>
</evidence>
<feature type="transmembrane region" description="Helical" evidence="7">
    <location>
        <begin position="169"/>
        <end position="187"/>
    </location>
</feature>
<reference evidence="8 9" key="1">
    <citation type="submission" date="2019-06" db="EMBL/GenBank/DDBJ databases">
        <title>Whole genome shotgun sequence of Nitrobacter winogradskyi NBRC 14297.</title>
        <authorList>
            <person name="Hosoyama A."/>
            <person name="Uohara A."/>
            <person name="Ohji S."/>
            <person name="Ichikawa N."/>
        </authorList>
    </citation>
    <scope>NUCLEOTIDE SEQUENCE [LARGE SCALE GENOMIC DNA]</scope>
    <source>
        <strain evidence="8 9">NBRC 14297</strain>
    </source>
</reference>
<feature type="transmembrane region" description="Helical" evidence="7">
    <location>
        <begin position="142"/>
        <end position="163"/>
    </location>
</feature>
<dbReference type="Proteomes" id="UP000318825">
    <property type="component" value="Unassembled WGS sequence"/>
</dbReference>
<dbReference type="EMBL" id="BJNF01000079">
    <property type="protein sequence ID" value="GEC16831.1"/>
    <property type="molecule type" value="Genomic_DNA"/>
</dbReference>
<keyword evidence="4 7" id="KW-0812">Transmembrane</keyword>
<evidence type="ECO:0000256" key="7">
    <source>
        <dbReference type="SAM" id="Phobius"/>
    </source>
</evidence>
<accession>A0A4Y3WFA5</accession>
<feature type="transmembrane region" description="Helical" evidence="7">
    <location>
        <begin position="39"/>
        <end position="65"/>
    </location>
</feature>
<dbReference type="Pfam" id="PF13440">
    <property type="entry name" value="Polysacc_synt_3"/>
    <property type="match status" value="1"/>
</dbReference>
<proteinExistence type="inferred from homology"/>
<feature type="transmembrane region" description="Helical" evidence="7">
    <location>
        <begin position="444"/>
        <end position="462"/>
    </location>
</feature>
<dbReference type="PANTHER" id="PTHR30250">
    <property type="entry name" value="PST FAMILY PREDICTED COLANIC ACID TRANSPORTER"/>
    <property type="match status" value="1"/>
</dbReference>
<evidence type="ECO:0000256" key="6">
    <source>
        <dbReference type="ARBA" id="ARBA00023136"/>
    </source>
</evidence>
<feature type="transmembrane region" description="Helical" evidence="7">
    <location>
        <begin position="363"/>
        <end position="396"/>
    </location>
</feature>
<name>A0A4Y3WFA5_NITWI</name>
<evidence type="ECO:0000313" key="9">
    <source>
        <dbReference type="Proteomes" id="UP000318825"/>
    </source>
</evidence>
<evidence type="ECO:0000313" key="8">
    <source>
        <dbReference type="EMBL" id="GEC16831.1"/>
    </source>
</evidence>
<keyword evidence="8" id="KW-0813">Transport</keyword>
<feature type="transmembrane region" description="Helical" evidence="7">
    <location>
        <begin position="77"/>
        <end position="101"/>
    </location>
</feature>
<comment type="caution">
    <text evidence="8">The sequence shown here is derived from an EMBL/GenBank/DDBJ whole genome shotgun (WGS) entry which is preliminary data.</text>
</comment>
<comment type="similarity">
    <text evidence="2">Belongs to the polysaccharide synthase family.</text>
</comment>
<feature type="transmembrane region" description="Helical" evidence="7">
    <location>
        <begin position="12"/>
        <end position="33"/>
    </location>
</feature>